<dbReference type="GeneID" id="5658990"/>
<gene>
    <name evidence="2" type="primary">b364R</name>
    <name evidence="2" type="ORF">NY2A_b364R</name>
</gene>
<organism evidence="2 3">
    <name type="scientific">Paramecium bursaria Chlorella virus NY2A</name>
    <name type="common">PBCV-NY2A</name>
    <dbReference type="NCBI Taxonomy" id="46021"/>
    <lineage>
        <taxon>Viruses</taxon>
        <taxon>Varidnaviria</taxon>
        <taxon>Bamfordvirae</taxon>
        <taxon>Nucleocytoviricota</taxon>
        <taxon>Megaviricetes</taxon>
        <taxon>Algavirales</taxon>
        <taxon>Phycodnaviridae</taxon>
        <taxon>Chlorovirus</taxon>
        <taxon>Chlorovirus americanus</taxon>
    </lineage>
</organism>
<protein>
    <submittedName>
        <fullName evidence="2">Uncharacterized protein b364R</fullName>
    </submittedName>
</protein>
<keyword evidence="3" id="KW-1185">Reference proteome</keyword>
<keyword evidence="1" id="KW-0812">Transmembrane</keyword>
<reference evidence="2 3" key="1">
    <citation type="journal article" date="2007" name="Virology">
        <title>Sequence and annotation of the 369-kb NY-2A and the 345-kb AR158 viruses that infect Chlorella NC64A.</title>
        <authorList>
            <person name="Fitzgerald L.A."/>
            <person name="Graves M.V."/>
            <person name="Li X."/>
            <person name="Feldblyum T."/>
            <person name="Nierman W.C."/>
            <person name="Van Etten J.L."/>
        </authorList>
    </citation>
    <scope>NUCLEOTIDE SEQUENCE [LARGE SCALE GENOMIC DNA]</scope>
    <source>
        <strain evidence="2 3">NY-2A</strain>
    </source>
</reference>
<dbReference type="KEGG" id="vg:5658990"/>
<sequence>MEHLRNMIHVIYDLVGVNNFFTYTFLPFCLTCVRPFEFLKTLRFLASTLPVLTTGLPAGAGVLPSGSVTSDFLGVNSFFTYIFLPS</sequence>
<evidence type="ECO:0000256" key="1">
    <source>
        <dbReference type="SAM" id="Phobius"/>
    </source>
</evidence>
<evidence type="ECO:0000313" key="3">
    <source>
        <dbReference type="Proteomes" id="UP000202419"/>
    </source>
</evidence>
<keyword evidence="1" id="KW-1133">Transmembrane helix</keyword>
<dbReference type="OrthoDB" id="35825at10239"/>
<dbReference type="RefSeq" id="YP_001497560.1">
    <property type="nucleotide sequence ID" value="NC_009898.1"/>
</dbReference>
<name>A7IWN9_PBCVN</name>
<dbReference type="EMBL" id="DQ491002">
    <property type="protein sequence ID" value="ABT14763.1"/>
    <property type="molecule type" value="Genomic_DNA"/>
</dbReference>
<accession>A7IWN9</accession>
<dbReference type="Proteomes" id="UP000202419">
    <property type="component" value="Segment"/>
</dbReference>
<proteinExistence type="predicted"/>
<organismHost>
    <name type="scientific">Chlorella</name>
    <dbReference type="NCBI Taxonomy" id="3071"/>
</organismHost>
<feature type="transmembrane region" description="Helical" evidence="1">
    <location>
        <begin position="20"/>
        <end position="39"/>
    </location>
</feature>
<evidence type="ECO:0000313" key="2">
    <source>
        <dbReference type="EMBL" id="ABT14763.1"/>
    </source>
</evidence>
<keyword evidence="1" id="KW-0472">Membrane</keyword>